<evidence type="ECO:0000256" key="1">
    <source>
        <dbReference type="SAM" id="MobiDB-lite"/>
    </source>
</evidence>
<keyword evidence="2" id="KW-1133">Transmembrane helix</keyword>
<feature type="compositionally biased region" description="Basic residues" evidence="1">
    <location>
        <begin position="235"/>
        <end position="246"/>
    </location>
</feature>
<feature type="region of interest" description="Disordered" evidence="1">
    <location>
        <begin position="173"/>
        <end position="322"/>
    </location>
</feature>
<organism evidence="3 4">
    <name type="scientific">Tamaricihabitans halophyticus</name>
    <dbReference type="NCBI Taxonomy" id="1262583"/>
    <lineage>
        <taxon>Bacteria</taxon>
        <taxon>Bacillati</taxon>
        <taxon>Actinomycetota</taxon>
        <taxon>Actinomycetes</taxon>
        <taxon>Pseudonocardiales</taxon>
        <taxon>Pseudonocardiaceae</taxon>
        <taxon>Tamaricihabitans</taxon>
    </lineage>
</organism>
<evidence type="ECO:0000256" key="2">
    <source>
        <dbReference type="SAM" id="Phobius"/>
    </source>
</evidence>
<feature type="transmembrane region" description="Helical" evidence="2">
    <location>
        <begin position="51"/>
        <end position="71"/>
    </location>
</feature>
<dbReference type="OrthoDB" id="3400208at2"/>
<dbReference type="EMBL" id="SLXQ01000001">
    <property type="protein sequence ID" value="TCP56975.1"/>
    <property type="molecule type" value="Genomic_DNA"/>
</dbReference>
<gene>
    <name evidence="3" type="ORF">EV191_101925</name>
</gene>
<evidence type="ECO:0000313" key="4">
    <source>
        <dbReference type="Proteomes" id="UP000294911"/>
    </source>
</evidence>
<dbReference type="RefSeq" id="WP_132875505.1">
    <property type="nucleotide sequence ID" value="NZ_SLXQ01000001.1"/>
</dbReference>
<feature type="transmembrane region" description="Helical" evidence="2">
    <location>
        <begin position="77"/>
        <end position="100"/>
    </location>
</feature>
<evidence type="ECO:0000313" key="3">
    <source>
        <dbReference type="EMBL" id="TCP56975.1"/>
    </source>
</evidence>
<feature type="compositionally biased region" description="Pro residues" evidence="1">
    <location>
        <begin position="186"/>
        <end position="201"/>
    </location>
</feature>
<reference evidence="3 4" key="1">
    <citation type="submission" date="2019-03" db="EMBL/GenBank/DDBJ databases">
        <title>Genomic Encyclopedia of Type Strains, Phase IV (KMG-IV): sequencing the most valuable type-strain genomes for metagenomic binning, comparative biology and taxonomic classification.</title>
        <authorList>
            <person name="Goeker M."/>
        </authorList>
    </citation>
    <scope>NUCLEOTIDE SEQUENCE [LARGE SCALE GENOMIC DNA]</scope>
    <source>
        <strain evidence="3 4">DSM 45765</strain>
    </source>
</reference>
<accession>A0A4R2RC25</accession>
<protein>
    <recommendedName>
        <fullName evidence="5">DUF2637 domain-containing protein</fullName>
    </recommendedName>
</protein>
<keyword evidence="2" id="KW-0472">Membrane</keyword>
<keyword evidence="4" id="KW-1185">Reference proteome</keyword>
<comment type="caution">
    <text evidence="3">The sequence shown here is derived from an EMBL/GenBank/DDBJ whole genome shotgun (WGS) entry which is preliminary data.</text>
</comment>
<name>A0A4R2RC25_9PSEU</name>
<sequence>MNPDPTATAELSTAERLRREAAEATHLRHAAEHPDVIALRTEAVRRFVDRLMWIGILLGLGFTMVNVQTFAAEGAPAWSLAWLAAWLLDPMVSVVLIGVLRAEQVTGRWEVRTGGWVRLTKWFAFVATYVMNTWRSWEHGDAAGIVLHSVPPLLVLSASEAAPRLREALTEAVRRAGHHATDQPRTPAPPVTQPPASPPSTPGTDQADTTRPDHEPHQPDRAEDTTPLRANTKPSKPRTATRRPATRRAPAGGREQQLDTLRQAWQPGTEITPAWVREQLPDIGRTTSKTRATELRDLLEPTTGTTDIDRPAPVTDQGRHAA</sequence>
<feature type="compositionally biased region" description="Basic and acidic residues" evidence="1">
    <location>
        <begin position="173"/>
        <end position="182"/>
    </location>
</feature>
<dbReference type="AlphaFoldDB" id="A0A4R2RC25"/>
<dbReference type="Proteomes" id="UP000294911">
    <property type="component" value="Unassembled WGS sequence"/>
</dbReference>
<feature type="compositionally biased region" description="Basic and acidic residues" evidence="1">
    <location>
        <begin position="208"/>
        <end position="226"/>
    </location>
</feature>
<proteinExistence type="predicted"/>
<evidence type="ECO:0008006" key="5">
    <source>
        <dbReference type="Google" id="ProtNLM"/>
    </source>
</evidence>
<keyword evidence="2" id="KW-0812">Transmembrane</keyword>